<organism evidence="1 2">
    <name type="scientific">Flavobacterium gillisiae</name>
    <dbReference type="NCBI Taxonomy" id="150146"/>
    <lineage>
        <taxon>Bacteria</taxon>
        <taxon>Pseudomonadati</taxon>
        <taxon>Bacteroidota</taxon>
        <taxon>Flavobacteriia</taxon>
        <taxon>Flavobacteriales</taxon>
        <taxon>Flavobacteriaceae</taxon>
        <taxon>Flavobacterium</taxon>
    </lineage>
</organism>
<dbReference type="OrthoDB" id="1377166at2"/>
<dbReference type="EMBL" id="FNRD01000009">
    <property type="protein sequence ID" value="SEA81408.1"/>
    <property type="molecule type" value="Genomic_DNA"/>
</dbReference>
<dbReference type="AlphaFoldDB" id="A0A1H4E9K6"/>
<accession>A0A1H4E9K6</accession>
<reference evidence="2" key="1">
    <citation type="submission" date="2016-10" db="EMBL/GenBank/DDBJ databases">
        <authorList>
            <person name="Varghese N."/>
            <person name="Submissions S."/>
        </authorList>
    </citation>
    <scope>NUCLEOTIDE SEQUENCE [LARGE SCALE GENOMIC DNA]</scope>
    <source>
        <strain evidence="2">DSM 22376</strain>
    </source>
</reference>
<evidence type="ECO:0000313" key="1">
    <source>
        <dbReference type="EMBL" id="SEA81408.1"/>
    </source>
</evidence>
<keyword evidence="2" id="KW-1185">Reference proteome</keyword>
<proteinExistence type="predicted"/>
<name>A0A1H4E9K6_9FLAO</name>
<dbReference type="Proteomes" id="UP000198951">
    <property type="component" value="Unassembled WGS sequence"/>
</dbReference>
<dbReference type="RefSeq" id="WP_091090915.1">
    <property type="nucleotide sequence ID" value="NZ_FNRD01000009.1"/>
</dbReference>
<evidence type="ECO:0000313" key="2">
    <source>
        <dbReference type="Proteomes" id="UP000198951"/>
    </source>
</evidence>
<dbReference type="STRING" id="150146.SAMN05443667_10963"/>
<protein>
    <submittedName>
        <fullName evidence="1">Uncharacterized protein</fullName>
    </submittedName>
</protein>
<sequence length="152" mass="18416">MELKTAIKMRRLFLLIIFFSHFIFSQTKKYYTLEKQTKKYPKIVRYISLNKGEKIIHDSNTIIFYIDYQTFKYNKNIHRIDTCSSSKIKKIKTVTVSQLRKDEFNEHLNLSKENGRKIPLSLSHYNSIVFIIEKLSSEKYIIYEVDWIYQIR</sequence>
<gene>
    <name evidence="1" type="ORF">SAMN05443667_10963</name>
</gene>